<dbReference type="Pfam" id="PF12923">
    <property type="entry name" value="RRP7"/>
    <property type="match status" value="1"/>
</dbReference>
<dbReference type="EMBL" id="LWDE02000154">
    <property type="protein sequence ID" value="KAE8252543.1"/>
    <property type="molecule type" value="Genomic_DNA"/>
</dbReference>
<evidence type="ECO:0000313" key="5">
    <source>
        <dbReference type="EMBL" id="KAE8252543.1"/>
    </source>
</evidence>
<feature type="compositionally biased region" description="Low complexity" evidence="2">
    <location>
        <begin position="250"/>
        <end position="265"/>
    </location>
</feature>
<dbReference type="InterPro" id="IPR040446">
    <property type="entry name" value="RRP7"/>
</dbReference>
<dbReference type="GO" id="GO:0032545">
    <property type="term" value="C:CURI complex"/>
    <property type="evidence" value="ECO:0007669"/>
    <property type="project" value="TreeGrafter"/>
</dbReference>
<evidence type="ECO:0000313" key="6">
    <source>
        <dbReference type="Proteomes" id="UP000077684"/>
    </source>
</evidence>
<evidence type="ECO:0000256" key="1">
    <source>
        <dbReference type="ARBA" id="ARBA00006110"/>
    </source>
</evidence>
<feature type="domain" description="Rrp7 RRM-like N-terminal" evidence="4">
    <location>
        <begin position="20"/>
        <end position="203"/>
    </location>
</feature>
<gene>
    <name evidence="5" type="ORF">A4X06_0g2114</name>
</gene>
<dbReference type="Gene3D" id="6.10.250.1770">
    <property type="match status" value="1"/>
</dbReference>
<reference evidence="5" key="2">
    <citation type="journal article" date="2019" name="IMA Fungus">
        <title>Genome sequencing and comparison of five Tilletia species to identify candidate genes for the detection of regulated species infecting wheat.</title>
        <authorList>
            <person name="Nguyen H.D.T."/>
            <person name="Sultana T."/>
            <person name="Kesanakurti P."/>
            <person name="Hambleton S."/>
        </authorList>
    </citation>
    <scope>NUCLEOTIDE SEQUENCE</scope>
    <source>
        <strain evidence="5">DAOMC 236426</strain>
    </source>
</reference>
<feature type="region of interest" description="Disordered" evidence="2">
    <location>
        <begin position="112"/>
        <end position="131"/>
    </location>
</feature>
<dbReference type="PANTHER" id="PTHR13191:SF0">
    <property type="entry name" value="RIBOSOMAL RNA-PROCESSING PROTEIN 7 HOMOLOG A-RELATED"/>
    <property type="match status" value="1"/>
</dbReference>
<keyword evidence="6" id="KW-1185">Reference proteome</keyword>
<reference evidence="5" key="1">
    <citation type="submission" date="2016-04" db="EMBL/GenBank/DDBJ databases">
        <authorList>
            <person name="Nguyen H.D."/>
            <person name="Samba Siva P."/>
            <person name="Cullis J."/>
            <person name="Levesque C.A."/>
            <person name="Hambleton S."/>
        </authorList>
    </citation>
    <scope>NUCLEOTIDE SEQUENCE</scope>
    <source>
        <strain evidence="5">DAOMC 236426</strain>
    </source>
</reference>
<dbReference type="GO" id="GO:0006364">
    <property type="term" value="P:rRNA processing"/>
    <property type="evidence" value="ECO:0007669"/>
    <property type="project" value="TreeGrafter"/>
</dbReference>
<dbReference type="SUPFAM" id="SSF54928">
    <property type="entry name" value="RNA-binding domain, RBD"/>
    <property type="match status" value="1"/>
</dbReference>
<dbReference type="InterPro" id="IPR024326">
    <property type="entry name" value="RRP7_C"/>
</dbReference>
<dbReference type="Pfam" id="PF17799">
    <property type="entry name" value="RRM_Rrp7"/>
    <property type="match status" value="1"/>
</dbReference>
<dbReference type="Proteomes" id="UP000077684">
    <property type="component" value="Unassembled WGS sequence"/>
</dbReference>
<dbReference type="PANTHER" id="PTHR13191">
    <property type="entry name" value="RIBOSOMAL RNA PROCESSING PROTEIN 7-RELATED"/>
    <property type="match status" value="1"/>
</dbReference>
<dbReference type="GO" id="GO:0000028">
    <property type="term" value="P:ribosomal small subunit assembly"/>
    <property type="evidence" value="ECO:0007669"/>
    <property type="project" value="TreeGrafter"/>
</dbReference>
<evidence type="ECO:0000256" key="2">
    <source>
        <dbReference type="SAM" id="MobiDB-lite"/>
    </source>
</evidence>
<comment type="caution">
    <text evidence="5">The sequence shown here is derived from an EMBL/GenBank/DDBJ whole genome shotgun (WGS) entry which is preliminary data.</text>
</comment>
<feature type="domain" description="Ribosomal RNA-processing protein 7 C-terminal" evidence="3">
    <location>
        <begin position="334"/>
        <end position="443"/>
    </location>
</feature>
<evidence type="ECO:0000259" key="4">
    <source>
        <dbReference type="Pfam" id="PF17799"/>
    </source>
</evidence>
<evidence type="ECO:0000259" key="3">
    <source>
        <dbReference type="Pfam" id="PF12923"/>
    </source>
</evidence>
<proteinExistence type="inferred from homology"/>
<dbReference type="AlphaFoldDB" id="A0A8X7MY75"/>
<evidence type="ECO:0008006" key="7">
    <source>
        <dbReference type="Google" id="ProtNLM"/>
    </source>
</evidence>
<feature type="region of interest" description="Disordered" evidence="2">
    <location>
        <begin position="244"/>
        <end position="275"/>
    </location>
</feature>
<organism evidence="5 6">
    <name type="scientific">Tilletia controversa</name>
    <name type="common">dwarf bunt fungus</name>
    <dbReference type="NCBI Taxonomy" id="13291"/>
    <lineage>
        <taxon>Eukaryota</taxon>
        <taxon>Fungi</taxon>
        <taxon>Dikarya</taxon>
        <taxon>Basidiomycota</taxon>
        <taxon>Ustilaginomycotina</taxon>
        <taxon>Exobasidiomycetes</taxon>
        <taxon>Tilletiales</taxon>
        <taxon>Tilletiaceae</taxon>
        <taxon>Tilletia</taxon>
    </lineage>
</organism>
<protein>
    <recommendedName>
        <fullName evidence="7">Ribosomal RNA-processing protein 7</fullName>
    </recommendedName>
</protein>
<dbReference type="InterPro" id="IPR040447">
    <property type="entry name" value="RRM_Rrp7"/>
</dbReference>
<sequence>MAKQTQILVAAKAKDNALHVAGFTVLPIRYSARHLKHGTVHYLFIRSNQSTSQQLPQHRTLFVANLPTDTSQTHLRTLFKNAGALERIHFQHNTSTRPLAGQHIIDALTSTQPEHDDHHDHDDDDEPDIIQPQREPNAALLQSKLEEQNTRKRNKRKRKQDQQQQNAPHVTPLPPLHPRELPYLPTATSAHIIFLDDSSLQRALAQAHVTSAAFVAAGGPALLLPSASPKKPELLALLKAARPWPADPSTTTTTTTQQPQTQAQQQPPPPAGLPTLLASYQSHRPSLSTIKSFTDTRIALHSFLRLHPHLDPTEQARAQRRTAIQAVSVGAQGELLDSDGFTIVTAGGKYGRTAETGSKVGGGGVEGASVRVARNRPYMASGDAFDAEKGPPRKKSKSKDLEDFYRFQTREKNREKLAQLRAKFQEDKVKVAKLKESRKFKPY</sequence>
<name>A0A8X7MY75_9BASI</name>
<dbReference type="InterPro" id="IPR035979">
    <property type="entry name" value="RBD_domain_sf"/>
</dbReference>
<feature type="region of interest" description="Disordered" evidence="2">
    <location>
        <begin position="140"/>
        <end position="182"/>
    </location>
</feature>
<dbReference type="InterPro" id="IPR012677">
    <property type="entry name" value="Nucleotide-bd_a/b_plait_sf"/>
</dbReference>
<dbReference type="GO" id="GO:0034456">
    <property type="term" value="C:UTP-C complex"/>
    <property type="evidence" value="ECO:0007669"/>
    <property type="project" value="TreeGrafter"/>
</dbReference>
<comment type="similarity">
    <text evidence="1">Belongs to the RRP7 family.</text>
</comment>
<dbReference type="GO" id="GO:0003676">
    <property type="term" value="F:nucleic acid binding"/>
    <property type="evidence" value="ECO:0007669"/>
    <property type="project" value="InterPro"/>
</dbReference>
<feature type="region of interest" description="Disordered" evidence="2">
    <location>
        <begin position="381"/>
        <end position="403"/>
    </location>
</feature>
<dbReference type="Gene3D" id="3.30.70.330">
    <property type="match status" value="1"/>
</dbReference>
<accession>A0A8X7MY75</accession>